<dbReference type="Gene3D" id="3.40.50.2300">
    <property type="match status" value="1"/>
</dbReference>
<dbReference type="EMBL" id="JFKC01000030">
    <property type="protein sequence ID" value="OSQ44579.1"/>
    <property type="molecule type" value="Genomic_DNA"/>
</dbReference>
<gene>
    <name evidence="1" type="ORF">MGEO_19035</name>
</gene>
<evidence type="ECO:0000313" key="1">
    <source>
        <dbReference type="EMBL" id="OSQ44579.1"/>
    </source>
</evidence>
<evidence type="ECO:0000313" key="2">
    <source>
        <dbReference type="Proteomes" id="UP000193926"/>
    </source>
</evidence>
<accession>A0A1X4ND03</accession>
<sequence length="122" mass="13165">MSEVVAEFPKTLIVSDNMVEAEDLIEMLTPEGLGPVALARDVGKARFVVEQSRQSLHLIIFGLSMHIHESSRFVETLDRSGTALLVLDGPVSLGVGEGAGCLNRPFSTNDVMAALARLKMSR</sequence>
<dbReference type="OrthoDB" id="9954228at2"/>
<reference evidence="1 2" key="1">
    <citation type="submission" date="2014-03" db="EMBL/GenBank/DDBJ databases">
        <title>The draft genome sequence of Marivita geojedonensis KCTC 23882.</title>
        <authorList>
            <person name="Lai Q."/>
            <person name="Shao Z."/>
        </authorList>
    </citation>
    <scope>NUCLEOTIDE SEQUENCE [LARGE SCALE GENOMIC DNA]</scope>
    <source>
        <strain evidence="1 2">DPG-138</strain>
    </source>
</reference>
<name>A0A1X4ND03_9RHOB</name>
<proteinExistence type="predicted"/>
<organism evidence="1 2">
    <name type="scientific">Marivita geojedonensis</name>
    <dbReference type="NCBI Taxonomy" id="1123756"/>
    <lineage>
        <taxon>Bacteria</taxon>
        <taxon>Pseudomonadati</taxon>
        <taxon>Pseudomonadota</taxon>
        <taxon>Alphaproteobacteria</taxon>
        <taxon>Rhodobacterales</taxon>
        <taxon>Roseobacteraceae</taxon>
        <taxon>Marivita</taxon>
    </lineage>
</organism>
<comment type="caution">
    <text evidence="1">The sequence shown here is derived from an EMBL/GenBank/DDBJ whole genome shotgun (WGS) entry which is preliminary data.</text>
</comment>
<protein>
    <recommendedName>
        <fullName evidence="3">Response regulatory domain-containing protein</fullName>
    </recommendedName>
</protein>
<dbReference type="Proteomes" id="UP000193926">
    <property type="component" value="Unassembled WGS sequence"/>
</dbReference>
<dbReference type="AlphaFoldDB" id="A0A1X4ND03"/>
<dbReference type="RefSeq" id="WP_085641337.1">
    <property type="nucleotide sequence ID" value="NZ_JFKC01000030.1"/>
</dbReference>
<evidence type="ECO:0008006" key="3">
    <source>
        <dbReference type="Google" id="ProtNLM"/>
    </source>
</evidence>
<keyword evidence="2" id="KW-1185">Reference proteome</keyword>